<feature type="transmembrane region" description="Helical" evidence="1">
    <location>
        <begin position="311"/>
        <end position="334"/>
    </location>
</feature>
<keyword evidence="1" id="KW-0472">Membrane</keyword>
<comment type="caution">
    <text evidence="3">The sequence shown here is derived from an EMBL/GenBank/DDBJ whole genome shotgun (WGS) entry which is preliminary data.</text>
</comment>
<feature type="transmembrane region" description="Helical" evidence="1">
    <location>
        <begin position="647"/>
        <end position="668"/>
    </location>
</feature>
<feature type="transmembrane region" description="Helical" evidence="1">
    <location>
        <begin position="477"/>
        <end position="494"/>
    </location>
</feature>
<evidence type="ECO:0000256" key="2">
    <source>
        <dbReference type="SAM" id="SignalP"/>
    </source>
</evidence>
<keyword evidence="1" id="KW-1133">Transmembrane helix</keyword>
<keyword evidence="2" id="KW-0732">Signal</keyword>
<evidence type="ECO:0000313" key="3">
    <source>
        <dbReference type="EMBL" id="RZS91300.1"/>
    </source>
</evidence>
<reference evidence="3 4" key="1">
    <citation type="submission" date="2019-02" db="EMBL/GenBank/DDBJ databases">
        <title>Genomic Encyclopedia of Type Strains, Phase IV (KMG-IV): sequencing the most valuable type-strain genomes for metagenomic binning, comparative biology and taxonomic classification.</title>
        <authorList>
            <person name="Goeker M."/>
        </authorList>
    </citation>
    <scope>NUCLEOTIDE SEQUENCE [LARGE SCALE GENOMIC DNA]</scope>
    <source>
        <strain evidence="3 4">DSM 45622</strain>
    </source>
</reference>
<dbReference type="Proteomes" id="UP000293638">
    <property type="component" value="Unassembled WGS sequence"/>
</dbReference>
<evidence type="ECO:0000256" key="1">
    <source>
        <dbReference type="SAM" id="Phobius"/>
    </source>
</evidence>
<feature type="transmembrane region" description="Helical" evidence="1">
    <location>
        <begin position="580"/>
        <end position="603"/>
    </location>
</feature>
<sequence>MLVATLLGLLLVAPSAAAAPASRPLVVLGAPGLRWSELSPTATPHLWSLVGESAIGSLVTRTARPVTCAPDGWLSLGTGVRAQAVAHEGRPGSKERCPTTTVAVSGGRVEDWASLTSFSRHSDYGATPGLLGDALARRGCALAVGPGAALALALADGAVPDYRADPSQLTADDVRRCPVTLVDLAAAGTTPADLDRAAGAALGAAGDTDVLLVSVSGDPTTTTPHLGVAALRAPGSAGHWLTSRSTRRPTLSQLTDATVTVLRHAGAAEPEELVGTPQRPGAARPAAAAAVAHLVQADDDEQSARRAQAGFWTVLLVLQFLLYVAVAVALGRAWGGERTRSTALRAARVGGLLFGGVPAATFLADLLPWERSSVPALAVLGLVVVLAALVALLAEAGPWRRRPLGPLAAVGAVTALVLGVDVLTGGHLQEGTLMGYFPTVAGRFYGFGNQAFSLFATGGLLAATGLAAALRTPRARALTVALVGLVVLVLDGAPPLGADVGGVLAVIPGFAVLVLLVAGLRLSWVRLVAACGAAVVALAALAALDASRPADSRTHLGRFAVELVHGEGGRTLRRKAGANLSLLLSTPLTLLLPAALLFVVLVLRRPARWHAPALERAYDREPLLRAVLLALLVLQVVAFAVNDSGVAIPAVALTMVIPLLVAASASALQLDAAAGPAPAPTPPTAPRPGAAPA</sequence>
<feature type="transmembrane region" description="Helical" evidence="1">
    <location>
        <begin position="500"/>
        <end position="520"/>
    </location>
</feature>
<feature type="transmembrane region" description="Helical" evidence="1">
    <location>
        <begin position="376"/>
        <end position="394"/>
    </location>
</feature>
<keyword evidence="1" id="KW-0812">Transmembrane</keyword>
<name>A0A4Q7NWB5_9ACTN</name>
<protein>
    <submittedName>
        <fullName evidence="3">Uncharacterized protein</fullName>
    </submittedName>
</protein>
<accession>A0A4Q7NWB5</accession>
<organism evidence="3 4">
    <name type="scientific">Motilibacter rhizosphaerae</name>
    <dbReference type="NCBI Taxonomy" id="598652"/>
    <lineage>
        <taxon>Bacteria</taxon>
        <taxon>Bacillati</taxon>
        <taxon>Actinomycetota</taxon>
        <taxon>Actinomycetes</taxon>
        <taxon>Motilibacterales</taxon>
        <taxon>Motilibacteraceae</taxon>
        <taxon>Motilibacter</taxon>
    </lineage>
</organism>
<feature type="transmembrane region" description="Helical" evidence="1">
    <location>
        <begin position="447"/>
        <end position="470"/>
    </location>
</feature>
<feature type="chain" id="PRO_5020680307" evidence="2">
    <location>
        <begin position="19"/>
        <end position="693"/>
    </location>
</feature>
<feature type="transmembrane region" description="Helical" evidence="1">
    <location>
        <begin position="623"/>
        <end position="641"/>
    </location>
</feature>
<feature type="signal peptide" evidence="2">
    <location>
        <begin position="1"/>
        <end position="18"/>
    </location>
</feature>
<gene>
    <name evidence="3" type="ORF">EV189_0537</name>
</gene>
<feature type="transmembrane region" description="Helical" evidence="1">
    <location>
        <begin position="346"/>
        <end position="364"/>
    </location>
</feature>
<feature type="transmembrane region" description="Helical" evidence="1">
    <location>
        <begin position="406"/>
        <end position="427"/>
    </location>
</feature>
<dbReference type="EMBL" id="SGXD01000001">
    <property type="protein sequence ID" value="RZS91300.1"/>
    <property type="molecule type" value="Genomic_DNA"/>
</dbReference>
<evidence type="ECO:0000313" key="4">
    <source>
        <dbReference type="Proteomes" id="UP000293638"/>
    </source>
</evidence>
<dbReference type="AlphaFoldDB" id="A0A4Q7NWB5"/>
<feature type="transmembrane region" description="Helical" evidence="1">
    <location>
        <begin position="527"/>
        <end position="544"/>
    </location>
</feature>
<proteinExistence type="predicted"/>
<keyword evidence="4" id="KW-1185">Reference proteome</keyword>